<protein>
    <submittedName>
        <fullName evidence="1">Uncharacterized protein</fullName>
    </submittedName>
</protein>
<dbReference type="EMBL" id="KZ806633">
    <property type="protein sequence ID" value="PVH90160.1"/>
    <property type="molecule type" value="Genomic_DNA"/>
</dbReference>
<feature type="non-terminal residue" evidence="1">
    <location>
        <position position="1"/>
    </location>
</feature>
<organism evidence="1 2">
    <name type="scientific">Periconia macrospinosa</name>
    <dbReference type="NCBI Taxonomy" id="97972"/>
    <lineage>
        <taxon>Eukaryota</taxon>
        <taxon>Fungi</taxon>
        <taxon>Dikarya</taxon>
        <taxon>Ascomycota</taxon>
        <taxon>Pezizomycotina</taxon>
        <taxon>Dothideomycetes</taxon>
        <taxon>Pleosporomycetidae</taxon>
        <taxon>Pleosporales</taxon>
        <taxon>Massarineae</taxon>
        <taxon>Periconiaceae</taxon>
        <taxon>Periconia</taxon>
    </lineage>
</organism>
<dbReference type="OrthoDB" id="5153349at2759"/>
<name>A0A2V1CWQ0_9PLEO</name>
<proteinExistence type="predicted"/>
<sequence>DDDNTNAALFSLSLSIYDQSIQPSDWDDMYSFLYGFVHPYALTWQIEQDNDTDHSHDIQNYTAPSLVVRDLCYQRIAPRMFNAVDGFPTVSPIVTFTGPIISSVLVLLHNDPVSGLSETQRKCCGFVQLSTFITPGNPIKPTFKGSHQCQAFVVFPIYVNPWMTRCKKMAEKQNT</sequence>
<evidence type="ECO:0000313" key="2">
    <source>
        <dbReference type="Proteomes" id="UP000244855"/>
    </source>
</evidence>
<gene>
    <name evidence="1" type="ORF">DM02DRAFT_509696</name>
</gene>
<dbReference type="Proteomes" id="UP000244855">
    <property type="component" value="Unassembled WGS sequence"/>
</dbReference>
<evidence type="ECO:0000313" key="1">
    <source>
        <dbReference type="EMBL" id="PVH90160.1"/>
    </source>
</evidence>
<dbReference type="AlphaFoldDB" id="A0A2V1CWQ0"/>
<accession>A0A2V1CWQ0</accession>
<keyword evidence="2" id="KW-1185">Reference proteome</keyword>
<feature type="non-terminal residue" evidence="1">
    <location>
        <position position="175"/>
    </location>
</feature>
<reference evidence="1 2" key="1">
    <citation type="journal article" date="2018" name="Sci. Rep.">
        <title>Comparative genomics provides insights into the lifestyle and reveals functional heterogeneity of dark septate endophytic fungi.</title>
        <authorList>
            <person name="Knapp D.G."/>
            <person name="Nemeth J.B."/>
            <person name="Barry K."/>
            <person name="Hainaut M."/>
            <person name="Henrissat B."/>
            <person name="Johnson J."/>
            <person name="Kuo A."/>
            <person name="Lim J.H.P."/>
            <person name="Lipzen A."/>
            <person name="Nolan M."/>
            <person name="Ohm R.A."/>
            <person name="Tamas L."/>
            <person name="Grigoriev I.V."/>
            <person name="Spatafora J.W."/>
            <person name="Nagy L.G."/>
            <person name="Kovacs G.M."/>
        </authorList>
    </citation>
    <scope>NUCLEOTIDE SEQUENCE [LARGE SCALE GENOMIC DNA]</scope>
    <source>
        <strain evidence="1 2">DSE2036</strain>
    </source>
</reference>